<dbReference type="AlphaFoldDB" id="A0A2C9D0B1"/>
<name>A0A2C9D0B1_9HYPH</name>
<dbReference type="GO" id="GO:0016747">
    <property type="term" value="F:acyltransferase activity, transferring groups other than amino-acyl groups"/>
    <property type="evidence" value="ECO:0007669"/>
    <property type="project" value="InterPro"/>
</dbReference>
<evidence type="ECO:0000259" key="1">
    <source>
        <dbReference type="PROSITE" id="PS51186"/>
    </source>
</evidence>
<dbReference type="PROSITE" id="PS51186">
    <property type="entry name" value="GNAT"/>
    <property type="match status" value="1"/>
</dbReference>
<keyword evidence="2" id="KW-0808">Transferase</keyword>
<dbReference type="InterPro" id="IPR016181">
    <property type="entry name" value="Acyl_CoA_acyltransferase"/>
</dbReference>
<dbReference type="SUPFAM" id="SSF55729">
    <property type="entry name" value="Acyl-CoA N-acyltransferases (Nat)"/>
    <property type="match status" value="1"/>
</dbReference>
<organism evidence="2 3">
    <name type="scientific">Hartmannibacter diazotrophicus</name>
    <dbReference type="NCBI Taxonomy" id="1482074"/>
    <lineage>
        <taxon>Bacteria</taxon>
        <taxon>Pseudomonadati</taxon>
        <taxon>Pseudomonadota</taxon>
        <taxon>Alphaproteobacteria</taxon>
        <taxon>Hyphomicrobiales</taxon>
        <taxon>Pleomorphomonadaceae</taxon>
        <taxon>Hartmannibacter</taxon>
    </lineage>
</organism>
<dbReference type="Proteomes" id="UP000223606">
    <property type="component" value="Chromosome 1"/>
</dbReference>
<accession>A0A2C9D0B1</accession>
<sequence>MLDASQVMRPATKADAADMARLINIAGEGMPYVFWRDMAESGVDPWEVGRTRAMRDEGSFSWTNATVTESGGRIAALLLSYPVPEAAEPVDTTGMPPVFVPLQELENLVPGSFYVNVLATYADFRGRGLGARLLAHADTLAGGQDMSIIVSDGNRGAMRLYERHGYHAIAERPLVSPEGWSCPGSRWVLMVKRSLAGRTGQRLA</sequence>
<dbReference type="RefSeq" id="WP_157775109.1">
    <property type="nucleotide sequence ID" value="NZ_LT960614.1"/>
</dbReference>
<evidence type="ECO:0000313" key="3">
    <source>
        <dbReference type="Proteomes" id="UP000223606"/>
    </source>
</evidence>
<dbReference type="OrthoDB" id="9788924at2"/>
<dbReference type="Gene3D" id="3.40.630.30">
    <property type="match status" value="1"/>
</dbReference>
<reference evidence="3" key="1">
    <citation type="submission" date="2017-09" db="EMBL/GenBank/DDBJ databases">
        <title>Genome sequence of Nannocystis excedens DSM 71.</title>
        <authorList>
            <person name="Blom J."/>
        </authorList>
    </citation>
    <scope>NUCLEOTIDE SEQUENCE [LARGE SCALE GENOMIC DNA]</scope>
    <source>
        <strain evidence="3">type strain: E19</strain>
    </source>
</reference>
<keyword evidence="3" id="KW-1185">Reference proteome</keyword>
<dbReference type="Pfam" id="PF00583">
    <property type="entry name" value="Acetyltransf_1"/>
    <property type="match status" value="1"/>
</dbReference>
<proteinExistence type="predicted"/>
<gene>
    <name evidence="2" type="ORF">HDIA_0145</name>
</gene>
<dbReference type="EMBL" id="LT960614">
    <property type="protein sequence ID" value="SON53686.1"/>
    <property type="molecule type" value="Genomic_DNA"/>
</dbReference>
<feature type="domain" description="N-acetyltransferase" evidence="1">
    <location>
        <begin position="6"/>
        <end position="195"/>
    </location>
</feature>
<evidence type="ECO:0000313" key="2">
    <source>
        <dbReference type="EMBL" id="SON53686.1"/>
    </source>
</evidence>
<dbReference type="KEGG" id="hdi:HDIA_0145"/>
<dbReference type="InterPro" id="IPR000182">
    <property type="entry name" value="GNAT_dom"/>
</dbReference>
<protein>
    <submittedName>
        <fullName evidence="2">Putative acetyltransferase</fullName>
    </submittedName>
</protein>